<gene>
    <name evidence="1" type="ORF">PXEA_LOCUS5160</name>
</gene>
<dbReference type="EMBL" id="CAAALY010012619">
    <property type="protein sequence ID" value="VEL11720.1"/>
    <property type="molecule type" value="Genomic_DNA"/>
</dbReference>
<reference evidence="1" key="1">
    <citation type="submission" date="2018-11" db="EMBL/GenBank/DDBJ databases">
        <authorList>
            <consortium name="Pathogen Informatics"/>
        </authorList>
    </citation>
    <scope>NUCLEOTIDE SEQUENCE</scope>
</reference>
<evidence type="ECO:0000313" key="2">
    <source>
        <dbReference type="Proteomes" id="UP000784294"/>
    </source>
</evidence>
<comment type="caution">
    <text evidence="1">The sequence shown here is derived from an EMBL/GenBank/DDBJ whole genome shotgun (WGS) entry which is preliminary data.</text>
</comment>
<proteinExistence type="predicted"/>
<organism evidence="1 2">
    <name type="scientific">Protopolystoma xenopodis</name>
    <dbReference type="NCBI Taxonomy" id="117903"/>
    <lineage>
        <taxon>Eukaryota</taxon>
        <taxon>Metazoa</taxon>
        <taxon>Spiralia</taxon>
        <taxon>Lophotrochozoa</taxon>
        <taxon>Platyhelminthes</taxon>
        <taxon>Monogenea</taxon>
        <taxon>Polyopisthocotylea</taxon>
        <taxon>Polystomatidea</taxon>
        <taxon>Polystomatidae</taxon>
        <taxon>Protopolystoma</taxon>
    </lineage>
</organism>
<keyword evidence="2" id="KW-1185">Reference proteome</keyword>
<evidence type="ECO:0000313" key="1">
    <source>
        <dbReference type="EMBL" id="VEL11720.1"/>
    </source>
</evidence>
<protein>
    <submittedName>
        <fullName evidence="1">Uncharacterized protein</fullName>
    </submittedName>
</protein>
<name>A0A3S4ZTN8_9PLAT</name>
<dbReference type="Proteomes" id="UP000784294">
    <property type="component" value="Unassembled WGS sequence"/>
</dbReference>
<accession>A0A3S4ZTN8</accession>
<sequence>MSYRLDTLDRRRSLGTEPWTSTSRVEITKRLSIIWFVTCWLAFQKGVLIQAEVDSRFDTQRNSSHDSAAHNLGMPTTMPHCHEFLWVTGQV</sequence>
<dbReference type="AlphaFoldDB" id="A0A3S4ZTN8"/>